<dbReference type="InterPro" id="IPR002048">
    <property type="entry name" value="EF_hand_dom"/>
</dbReference>
<dbReference type="HOGENOM" id="CLU_137017_1_0_1"/>
<protein>
    <recommendedName>
        <fullName evidence="2">EF-hand domain-containing protein</fullName>
    </recommendedName>
</protein>
<dbReference type="PROSITE" id="PS00018">
    <property type="entry name" value="EF_HAND_1"/>
    <property type="match status" value="1"/>
</dbReference>
<evidence type="ECO:0000313" key="3">
    <source>
        <dbReference type="EMBL" id="ERN18441.1"/>
    </source>
</evidence>
<dbReference type="OMA" id="MQDAEVW"/>
<dbReference type="Pfam" id="PF13833">
    <property type="entry name" value="EF-hand_8"/>
    <property type="match status" value="1"/>
</dbReference>
<feature type="domain" description="EF-hand" evidence="2">
    <location>
        <begin position="60"/>
        <end position="87"/>
    </location>
</feature>
<dbReference type="InterPro" id="IPR018247">
    <property type="entry name" value="EF_Hand_1_Ca_BS"/>
</dbReference>
<evidence type="ECO:0000313" key="4">
    <source>
        <dbReference type="Proteomes" id="UP000017836"/>
    </source>
</evidence>
<sequence length="87" mass="9719">MVQNKAMEYEDLLPIMAEKLEADAFKVELNGFKLLACLSKGLITFESLKKNSALLGLNYLSDRELMAMVREGDKDGDGALNEQEFCV</sequence>
<dbReference type="eggNOG" id="KOG0028">
    <property type="taxonomic scope" value="Eukaryota"/>
</dbReference>
<name>U5CYM0_AMBTC</name>
<keyword evidence="1" id="KW-0106">Calcium</keyword>
<dbReference type="AlphaFoldDB" id="U5CYM0"/>
<dbReference type="EMBL" id="KI392107">
    <property type="protein sequence ID" value="ERN18441.1"/>
    <property type="molecule type" value="Genomic_DNA"/>
</dbReference>
<dbReference type="InterPro" id="IPR011992">
    <property type="entry name" value="EF-hand-dom_pair"/>
</dbReference>
<dbReference type="GO" id="GO:0005509">
    <property type="term" value="F:calcium ion binding"/>
    <property type="evidence" value="ECO:0007669"/>
    <property type="project" value="InterPro"/>
</dbReference>
<dbReference type="InterPro" id="IPR044205">
    <property type="entry name" value="KIC/PBP1/KRP1"/>
</dbReference>
<dbReference type="Gramene" id="ERN18441">
    <property type="protein sequence ID" value="ERN18441"/>
    <property type="gene ID" value="AMTR_s00190p00018900"/>
</dbReference>
<organism evidence="3 4">
    <name type="scientific">Amborella trichopoda</name>
    <dbReference type="NCBI Taxonomy" id="13333"/>
    <lineage>
        <taxon>Eukaryota</taxon>
        <taxon>Viridiplantae</taxon>
        <taxon>Streptophyta</taxon>
        <taxon>Embryophyta</taxon>
        <taxon>Tracheophyta</taxon>
        <taxon>Spermatophyta</taxon>
        <taxon>Magnoliopsida</taxon>
        <taxon>Amborellales</taxon>
        <taxon>Amborellaceae</taxon>
        <taxon>Amborella</taxon>
    </lineage>
</organism>
<accession>U5CYM0</accession>
<evidence type="ECO:0000256" key="1">
    <source>
        <dbReference type="ARBA" id="ARBA00022837"/>
    </source>
</evidence>
<evidence type="ECO:0000259" key="2">
    <source>
        <dbReference type="PROSITE" id="PS50222"/>
    </source>
</evidence>
<dbReference type="SUPFAM" id="SSF47473">
    <property type="entry name" value="EF-hand"/>
    <property type="match status" value="1"/>
</dbReference>
<dbReference type="STRING" id="13333.U5CYM0"/>
<gene>
    <name evidence="3" type="ORF">AMTR_s00190p00018900</name>
</gene>
<dbReference type="PANTHER" id="PTHR47319">
    <property type="entry name" value="CALCIUM-BINDING PROTEIN KIC"/>
    <property type="match status" value="1"/>
</dbReference>
<reference evidence="4" key="1">
    <citation type="journal article" date="2013" name="Science">
        <title>The Amborella genome and the evolution of flowering plants.</title>
        <authorList>
            <consortium name="Amborella Genome Project"/>
        </authorList>
    </citation>
    <scope>NUCLEOTIDE SEQUENCE [LARGE SCALE GENOMIC DNA]</scope>
</reference>
<dbReference type="PANTHER" id="PTHR47319:SF5">
    <property type="entry name" value="CALCIUM-BINDING EF-HAND PROTEIN"/>
    <property type="match status" value="1"/>
</dbReference>
<dbReference type="PROSITE" id="PS50222">
    <property type="entry name" value="EF_HAND_2"/>
    <property type="match status" value="1"/>
</dbReference>
<proteinExistence type="predicted"/>
<dbReference type="Proteomes" id="UP000017836">
    <property type="component" value="Unassembled WGS sequence"/>
</dbReference>
<dbReference type="Gene3D" id="1.10.238.10">
    <property type="entry name" value="EF-hand"/>
    <property type="match status" value="1"/>
</dbReference>
<keyword evidence="4" id="KW-1185">Reference proteome</keyword>